<evidence type="ECO:0000313" key="2">
    <source>
        <dbReference type="EMBL" id="MBE1586972.1"/>
    </source>
</evidence>
<gene>
    <name evidence="2" type="ORF">H4W80_005230</name>
</gene>
<organism evidence="2 3">
    <name type="scientific">Nonomuraea angiospora</name>
    <dbReference type="NCBI Taxonomy" id="46172"/>
    <lineage>
        <taxon>Bacteria</taxon>
        <taxon>Bacillati</taxon>
        <taxon>Actinomycetota</taxon>
        <taxon>Actinomycetes</taxon>
        <taxon>Streptosporangiales</taxon>
        <taxon>Streptosporangiaceae</taxon>
        <taxon>Nonomuraea</taxon>
    </lineage>
</organism>
<reference evidence="2 3" key="1">
    <citation type="submission" date="2020-10" db="EMBL/GenBank/DDBJ databases">
        <title>Sequencing the genomes of 1000 actinobacteria strains.</title>
        <authorList>
            <person name="Klenk H.-P."/>
        </authorList>
    </citation>
    <scope>NUCLEOTIDE SEQUENCE [LARGE SCALE GENOMIC DNA]</scope>
    <source>
        <strain evidence="2 3">DSM 43173</strain>
    </source>
</reference>
<proteinExistence type="predicted"/>
<dbReference type="InterPro" id="IPR052158">
    <property type="entry name" value="INH-QAR"/>
</dbReference>
<accession>A0ABR9M236</accession>
<protein>
    <submittedName>
        <fullName evidence="2">Transcriptional regulator GlxA family with amidase domain</fullName>
    </submittedName>
</protein>
<dbReference type="RefSeq" id="WP_192787448.1">
    <property type="nucleotide sequence ID" value="NZ_JADBEK010000001.1"/>
</dbReference>
<evidence type="ECO:0000259" key="1">
    <source>
        <dbReference type="Pfam" id="PF01965"/>
    </source>
</evidence>
<sequence length="196" mass="21512">MRVEVLMYDGVSEIDTIAPFKVFSLARRLGGDIEVAMVTVDGRSEVTAVEGIRIGGLRQWRPEEADVLVVAGGWLEQMMDGDLVMRLREAKEAAGRRLVLAAVCSGTLMLGAAGLLEGRAATTFATDFERLSKWAEVVDARVVDDGDIVSSGSGWKSGFDLALWLIERELGDSQLAVRVERFMGHDRRGTVWRRQG</sequence>
<dbReference type="PANTHER" id="PTHR43130:SF3">
    <property type="entry name" value="HTH-TYPE TRANSCRIPTIONAL REGULATOR RV1931C"/>
    <property type="match status" value="1"/>
</dbReference>
<dbReference type="Pfam" id="PF01965">
    <property type="entry name" value="DJ-1_PfpI"/>
    <property type="match status" value="1"/>
</dbReference>
<evidence type="ECO:0000313" key="3">
    <source>
        <dbReference type="Proteomes" id="UP000633509"/>
    </source>
</evidence>
<dbReference type="Gene3D" id="3.40.50.880">
    <property type="match status" value="1"/>
</dbReference>
<name>A0ABR9M236_9ACTN</name>
<keyword evidence="3" id="KW-1185">Reference proteome</keyword>
<dbReference type="SUPFAM" id="SSF52317">
    <property type="entry name" value="Class I glutamine amidotransferase-like"/>
    <property type="match status" value="1"/>
</dbReference>
<dbReference type="PANTHER" id="PTHR43130">
    <property type="entry name" value="ARAC-FAMILY TRANSCRIPTIONAL REGULATOR"/>
    <property type="match status" value="1"/>
</dbReference>
<dbReference type="InterPro" id="IPR002818">
    <property type="entry name" value="DJ-1/PfpI"/>
</dbReference>
<feature type="domain" description="DJ-1/PfpI" evidence="1">
    <location>
        <begin position="1"/>
        <end position="167"/>
    </location>
</feature>
<dbReference type="Proteomes" id="UP000633509">
    <property type="component" value="Unassembled WGS sequence"/>
</dbReference>
<dbReference type="InterPro" id="IPR029062">
    <property type="entry name" value="Class_I_gatase-like"/>
</dbReference>
<comment type="caution">
    <text evidence="2">The sequence shown here is derived from an EMBL/GenBank/DDBJ whole genome shotgun (WGS) entry which is preliminary data.</text>
</comment>
<dbReference type="EMBL" id="JADBEK010000001">
    <property type="protein sequence ID" value="MBE1586972.1"/>
    <property type="molecule type" value="Genomic_DNA"/>
</dbReference>